<feature type="region of interest" description="Disordered" evidence="1">
    <location>
        <begin position="675"/>
        <end position="718"/>
    </location>
</feature>
<dbReference type="SUPFAM" id="SSF48452">
    <property type="entry name" value="TPR-like"/>
    <property type="match status" value="2"/>
</dbReference>
<evidence type="ECO:0000313" key="2">
    <source>
        <dbReference type="EMBL" id="WOT33470.1"/>
    </source>
</evidence>
<feature type="compositionally biased region" description="Gly residues" evidence="1">
    <location>
        <begin position="162"/>
        <end position="175"/>
    </location>
</feature>
<evidence type="ECO:0000256" key="1">
    <source>
        <dbReference type="SAM" id="MobiDB-lite"/>
    </source>
</evidence>
<keyword evidence="3" id="KW-1185">Reference proteome</keyword>
<reference evidence="2 3" key="2">
    <citation type="journal article" date="2024" name="Microb. Biotechnol.">
        <title>The involvement of multiple ABC transporters in daunorubicin efflux in Streptomyces coeruleorubidus.</title>
        <authorList>
            <person name="Dong J."/>
            <person name="Ning J."/>
            <person name="Tian Y."/>
            <person name="Li H."/>
            <person name="Chen H."/>
            <person name="Guan W."/>
        </authorList>
    </citation>
    <scope>NUCLEOTIDE SEQUENCE [LARGE SCALE GENOMIC DNA]</scope>
    <source>
        <strain evidence="2 3">CICC 11043</strain>
    </source>
</reference>
<name>A0ABZ0K681_STRC4</name>
<sequence>MTSRTALENRPEVLRRLADGLWSDLEQGQPLTQGQLDAAVEACFRIGVHPATDPATALTMLTRAHRLDDTNPKHPYHVGLLYLRHGLPEAAVPWFRTAAALSPGNHRVWAHLSLAYQVMDRQGKSADTGHRARAEAIAGKIREGRHDFAPEDAEESAEVAAGGNGAEGAEGGKGTEGAPPSAQPLLRPGACRWTGIHDMTADNRLRGNTTTHTRDVLAAELESIAELAGRRRGRTAAFTVLAVQWMVYGYPVATVRRLAKRLPPDDGPATRMLHLVCDLFETDVHELPGRLATCLADRSLPDVLIALIHRGRLFRRPLVFPDLGAHAAAREFTDGDPDRHEKALRSAAEQLAAAPAEPMADVPRVAGPAEQEAPDPDERLASFEKAAAGLTDLAKDVQAHAKSLAGAAVTDAAGYARVAGDRDVLTDLVKRLETVRQARLEELQRFQESEPSGLVMAFEEFQRRIGACQAAFQEPLGSLRTILNKRVAKRLAAKEKEFGAAEPAPGDQVLALRNRLSALETEPAGTLTPDDRLALFEETATRLAGITQDALDHAKALAKATVTQEPDYARVLGDQQLLTHLVDRLEAVRLDRLEALQQLKAPEASASGLLMSFAEFHRRVEECETRFQEGPGGIRNILNKRVRKKLAPKQAEFATTAPAPSPSALALAERLADLDTTPDAPPATGAPVSADASVATAASSPARRPSPPPPDASAGPRERVRHALTVAEQALDENFAEAWRTLEAYPAGLRHRDAVVLLRTYVGGKEAEADQRLGRSAAARRRWNAMLADDPLRPAVLRNLAVAHTTAGDLGQAAHAWRRHLEALYLEAVLDGDLRRGAAERAELHRVLAASFGTAPLCPRATGDRETEEDTAQVVPLLASAGKVTAAVAHLRLEELNHMLSQRGPTLLLGVGRSVEDTALAAARDRRKAAVEAAVPLLPPRVGAVFRKLCDEMIDAAYGEASQTRGRTRRAGDEAEDAAHLEWARDRLLWKLRLDNAVRGQTAQWPLTEYSGDVLAGLDRVDSLLLDPADPGLLISAQKLGVQGDAAQVLEKYNQLARHAADFALQFIYEAAEEAASGHATRNFSDRFRRMTRSWGRNDDTIPERYSGLLDDPQSLYHPSVESAFTLLERLRQTGRPADEKEHGILTAAVTALERWVERLPGATGPARTLAVILGALDRYDEAHRVLTQAQQEAFGARGRRQVALSLVRLDITRERFAEAVQQVRELLLREPDEESLRALLIEAYDSWIASGRNVPGTSDITGAFARWTDAETVRSRRRLVVKAIMAKDRSGLDPMSAARSVVDDLHGVCAGDPENVDGREQLVVALYQHAVAVRTAMVSTTGRQRGIMGERLKEIRDECAESATGLLDSGLLADEERREQIRKFLRAVRPEEAPKPST</sequence>
<organism evidence="2 3">
    <name type="scientific">Streptomyces coeruleorubidus</name>
    <dbReference type="NCBI Taxonomy" id="116188"/>
    <lineage>
        <taxon>Bacteria</taxon>
        <taxon>Bacillati</taxon>
        <taxon>Actinomycetota</taxon>
        <taxon>Actinomycetes</taxon>
        <taxon>Kitasatosporales</taxon>
        <taxon>Streptomycetaceae</taxon>
        <taxon>Streptomyces</taxon>
    </lineage>
</organism>
<evidence type="ECO:0000313" key="3">
    <source>
        <dbReference type="Proteomes" id="UP001305002"/>
    </source>
</evidence>
<feature type="region of interest" description="Disordered" evidence="1">
    <location>
        <begin position="147"/>
        <end position="186"/>
    </location>
</feature>
<dbReference type="RefSeq" id="WP_317923939.1">
    <property type="nucleotide sequence ID" value="NZ_CP137524.1"/>
</dbReference>
<proteinExistence type="predicted"/>
<reference evidence="2 3" key="1">
    <citation type="journal article" date="2021" name="J. Microbiol. Biotechnol.">
        <title>An Efficient Markerless Deletion System Suitable for the Industrial Strains of Streptomyces.</title>
        <authorList>
            <person name="Dong J."/>
            <person name="Wei J."/>
            <person name="Li H."/>
            <person name="Zhao S."/>
            <person name="Guan W."/>
        </authorList>
    </citation>
    <scope>NUCLEOTIDE SEQUENCE [LARGE SCALE GENOMIC DNA]</scope>
    <source>
        <strain evidence="2 3">CICC 11043</strain>
    </source>
</reference>
<dbReference type="InterPro" id="IPR011990">
    <property type="entry name" value="TPR-like_helical_dom_sf"/>
</dbReference>
<dbReference type="Proteomes" id="UP001305002">
    <property type="component" value="Chromosome"/>
</dbReference>
<dbReference type="EMBL" id="CP137524">
    <property type="protein sequence ID" value="WOT33470.1"/>
    <property type="molecule type" value="Genomic_DNA"/>
</dbReference>
<feature type="compositionally biased region" description="Low complexity" evidence="1">
    <location>
        <begin position="675"/>
        <end position="703"/>
    </location>
</feature>
<protein>
    <recommendedName>
        <fullName evidence="4">Tetratricopeptide repeat protein</fullName>
    </recommendedName>
</protein>
<dbReference type="PANTHER" id="PTHR48125:SF10">
    <property type="entry name" value="OS12G0136300 PROTEIN"/>
    <property type="match status" value="1"/>
</dbReference>
<dbReference type="PANTHER" id="PTHR48125">
    <property type="entry name" value="LP07818P1"/>
    <property type="match status" value="1"/>
</dbReference>
<gene>
    <name evidence="2" type="ORF">R5U08_04595</name>
</gene>
<evidence type="ECO:0008006" key="4">
    <source>
        <dbReference type="Google" id="ProtNLM"/>
    </source>
</evidence>
<dbReference type="Gene3D" id="1.25.40.10">
    <property type="entry name" value="Tetratricopeptide repeat domain"/>
    <property type="match status" value="1"/>
</dbReference>
<accession>A0ABZ0K681</accession>